<feature type="domain" description="SGNH hydrolase-type esterase" evidence="1">
    <location>
        <begin position="41"/>
        <end position="250"/>
    </location>
</feature>
<dbReference type="PANTHER" id="PTHR37981:SF1">
    <property type="entry name" value="SGNH HYDROLASE-TYPE ESTERASE DOMAIN-CONTAINING PROTEIN"/>
    <property type="match status" value="1"/>
</dbReference>
<gene>
    <name evidence="2" type="ORF">E8E12_001693</name>
</gene>
<dbReference type="GO" id="GO:0006629">
    <property type="term" value="P:lipid metabolic process"/>
    <property type="evidence" value="ECO:0007669"/>
    <property type="project" value="TreeGrafter"/>
</dbReference>
<evidence type="ECO:0000313" key="3">
    <source>
        <dbReference type="Proteomes" id="UP000758155"/>
    </source>
</evidence>
<dbReference type="Proteomes" id="UP000758155">
    <property type="component" value="Unassembled WGS sequence"/>
</dbReference>
<dbReference type="AlphaFoldDB" id="A0A9P4WJW4"/>
<accession>A0A9P4WJW4</accession>
<dbReference type="Pfam" id="PF13472">
    <property type="entry name" value="Lipase_GDSL_2"/>
    <property type="match status" value="1"/>
</dbReference>
<dbReference type="GO" id="GO:0016788">
    <property type="term" value="F:hydrolase activity, acting on ester bonds"/>
    <property type="evidence" value="ECO:0007669"/>
    <property type="project" value="InterPro"/>
</dbReference>
<name>A0A9P4WJW4_9PLEO</name>
<proteinExistence type="predicted"/>
<dbReference type="InterPro" id="IPR037460">
    <property type="entry name" value="SEST-like"/>
</dbReference>
<comment type="caution">
    <text evidence="2">The sequence shown here is derived from an EMBL/GenBank/DDBJ whole genome shotgun (WGS) entry which is preliminary data.</text>
</comment>
<dbReference type="SUPFAM" id="SSF52266">
    <property type="entry name" value="SGNH hydrolase"/>
    <property type="match status" value="1"/>
</dbReference>
<keyword evidence="3" id="KW-1185">Reference proteome</keyword>
<evidence type="ECO:0000313" key="2">
    <source>
        <dbReference type="EMBL" id="KAF3034294.1"/>
    </source>
</evidence>
<dbReference type="OrthoDB" id="21678at2759"/>
<evidence type="ECO:0000259" key="1">
    <source>
        <dbReference type="Pfam" id="PF13472"/>
    </source>
</evidence>
<dbReference type="Gene3D" id="3.40.50.1110">
    <property type="entry name" value="SGNH hydrolase"/>
    <property type="match status" value="1"/>
</dbReference>
<sequence>MFFTRWASWLVTATKATDQAIMNSCHDDDPDLSWIENMASIGDSYAAGLGSGKRRDFSCSRYDTAYPSILRDFLKTSPRSNVTHQSLACSGADTTEILAKQVPVLDAHLNLITISAGGNDIGLTPILSDCVYQFYMAGEDACQKSIAEAQAKIANNTQLYRDVTGLIEAARPHLNATHGLIYVTGYARFFGTDDTTCDNVTWAVWRTIERRKQYLTLSMREALNDMVLSVNAVLRRAVEATGPDVHFIDYDADIARLRGRYCEAGVFEPDPNRSGLMFYEWDTVDRGENKTGLQNSTGDGVPKGSFEGGIAEQINKTLSEHPDWSFDPDKGFVKKNETNVDDQGIIEDTIHWLIPDSYKRVFHMRPHGHWIVARMIWNDLKNHALDQRRAPEVEEL</sequence>
<dbReference type="InterPro" id="IPR036514">
    <property type="entry name" value="SGNH_hydro_sf"/>
</dbReference>
<dbReference type="PANTHER" id="PTHR37981">
    <property type="entry name" value="LIPASE 2"/>
    <property type="match status" value="1"/>
</dbReference>
<dbReference type="InterPro" id="IPR013830">
    <property type="entry name" value="SGNH_hydro"/>
</dbReference>
<dbReference type="CDD" id="cd01823">
    <property type="entry name" value="SEST_like"/>
    <property type="match status" value="1"/>
</dbReference>
<protein>
    <recommendedName>
        <fullName evidence="1">SGNH hydrolase-type esterase domain-containing protein</fullName>
    </recommendedName>
</protein>
<dbReference type="EMBL" id="SWKV01000069">
    <property type="protein sequence ID" value="KAF3034294.1"/>
    <property type="molecule type" value="Genomic_DNA"/>
</dbReference>
<organism evidence="2 3">
    <name type="scientific">Didymella heteroderae</name>
    <dbReference type="NCBI Taxonomy" id="1769908"/>
    <lineage>
        <taxon>Eukaryota</taxon>
        <taxon>Fungi</taxon>
        <taxon>Dikarya</taxon>
        <taxon>Ascomycota</taxon>
        <taxon>Pezizomycotina</taxon>
        <taxon>Dothideomycetes</taxon>
        <taxon>Pleosporomycetidae</taxon>
        <taxon>Pleosporales</taxon>
        <taxon>Pleosporineae</taxon>
        <taxon>Didymellaceae</taxon>
        <taxon>Didymella</taxon>
    </lineage>
</organism>
<reference evidence="2" key="1">
    <citation type="submission" date="2019-04" db="EMBL/GenBank/DDBJ databases">
        <title>Sequencing of skin fungus with MAO and IRED activity.</title>
        <authorList>
            <person name="Marsaioli A.J."/>
            <person name="Bonatto J.M.C."/>
            <person name="Reis Junior O."/>
        </authorList>
    </citation>
    <scope>NUCLEOTIDE SEQUENCE</scope>
    <source>
        <strain evidence="2">28M1</strain>
    </source>
</reference>